<dbReference type="OrthoDB" id="2962993at2759"/>
<gene>
    <name evidence="8" type="ORF">WOLCODRAFT_85060</name>
</gene>
<dbReference type="FunFam" id="1.20.1250.20:FF:000013">
    <property type="entry name" value="MFS general substrate transporter"/>
    <property type="match status" value="1"/>
</dbReference>
<name>A0A2H3JBR8_WOLCO</name>
<evidence type="ECO:0000256" key="1">
    <source>
        <dbReference type="ARBA" id="ARBA00004141"/>
    </source>
</evidence>
<dbReference type="Proteomes" id="UP000218811">
    <property type="component" value="Unassembled WGS sequence"/>
</dbReference>
<evidence type="ECO:0000256" key="2">
    <source>
        <dbReference type="ARBA" id="ARBA00022448"/>
    </source>
</evidence>
<evidence type="ECO:0000259" key="7">
    <source>
        <dbReference type="PROSITE" id="PS50850"/>
    </source>
</evidence>
<evidence type="ECO:0000256" key="3">
    <source>
        <dbReference type="ARBA" id="ARBA00022692"/>
    </source>
</evidence>
<feature type="transmembrane region" description="Helical" evidence="6">
    <location>
        <begin position="32"/>
        <end position="49"/>
    </location>
</feature>
<feature type="transmembrane region" description="Helical" evidence="6">
    <location>
        <begin position="353"/>
        <end position="376"/>
    </location>
</feature>
<feature type="transmembrane region" description="Helical" evidence="6">
    <location>
        <begin position="421"/>
        <end position="440"/>
    </location>
</feature>
<dbReference type="InterPro" id="IPR036259">
    <property type="entry name" value="MFS_trans_sf"/>
</dbReference>
<keyword evidence="4 6" id="KW-1133">Transmembrane helix</keyword>
<dbReference type="Gene3D" id="1.20.1250.20">
    <property type="entry name" value="MFS general substrate transporter like domains"/>
    <property type="match status" value="2"/>
</dbReference>
<dbReference type="SUPFAM" id="SSF103473">
    <property type="entry name" value="MFS general substrate transporter"/>
    <property type="match status" value="1"/>
</dbReference>
<evidence type="ECO:0000256" key="6">
    <source>
        <dbReference type="SAM" id="Phobius"/>
    </source>
</evidence>
<feature type="transmembrane region" description="Helical" evidence="6">
    <location>
        <begin position="103"/>
        <end position="121"/>
    </location>
</feature>
<feature type="transmembrane region" description="Helical" evidence="6">
    <location>
        <begin position="162"/>
        <end position="184"/>
    </location>
</feature>
<protein>
    <submittedName>
        <fullName evidence="8">MFS general substrate transporter</fullName>
    </submittedName>
</protein>
<accession>A0A2H3JBR8</accession>
<feature type="transmembrane region" description="Helical" evidence="6">
    <location>
        <begin position="329"/>
        <end position="347"/>
    </location>
</feature>
<dbReference type="PANTHER" id="PTHR43791">
    <property type="entry name" value="PERMEASE-RELATED"/>
    <property type="match status" value="1"/>
</dbReference>
<comment type="subcellular location">
    <subcellularLocation>
        <location evidence="1">Membrane</location>
        <topology evidence="1">Multi-pass membrane protein</topology>
    </subcellularLocation>
</comment>
<evidence type="ECO:0000256" key="4">
    <source>
        <dbReference type="ARBA" id="ARBA00022989"/>
    </source>
</evidence>
<dbReference type="EMBL" id="KB467954">
    <property type="protein sequence ID" value="PCH39025.1"/>
    <property type="molecule type" value="Genomic_DNA"/>
</dbReference>
<dbReference type="Pfam" id="PF07690">
    <property type="entry name" value="MFS_1"/>
    <property type="match status" value="1"/>
</dbReference>
<keyword evidence="5 6" id="KW-0472">Membrane</keyword>
<keyword evidence="9" id="KW-1185">Reference proteome</keyword>
<dbReference type="GO" id="GO:0022857">
    <property type="term" value="F:transmembrane transporter activity"/>
    <property type="evidence" value="ECO:0007669"/>
    <property type="project" value="InterPro"/>
</dbReference>
<dbReference type="GO" id="GO:0016020">
    <property type="term" value="C:membrane"/>
    <property type="evidence" value="ECO:0007669"/>
    <property type="project" value="UniProtKB-SubCell"/>
</dbReference>
<dbReference type="InterPro" id="IPR011701">
    <property type="entry name" value="MFS"/>
</dbReference>
<proteinExistence type="predicted"/>
<dbReference type="InterPro" id="IPR020846">
    <property type="entry name" value="MFS_dom"/>
</dbReference>
<dbReference type="FunFam" id="1.20.1250.20:FF:000034">
    <property type="entry name" value="MFS general substrate transporter"/>
    <property type="match status" value="1"/>
</dbReference>
<dbReference type="PANTHER" id="PTHR43791:SF46">
    <property type="entry name" value="MAJOR FACILITATOR SUPERFAMILY (MFS) PROFILE DOMAIN-CONTAINING PROTEIN-RELATED"/>
    <property type="match status" value="1"/>
</dbReference>
<evidence type="ECO:0000313" key="9">
    <source>
        <dbReference type="Proteomes" id="UP000218811"/>
    </source>
</evidence>
<evidence type="ECO:0000313" key="8">
    <source>
        <dbReference type="EMBL" id="PCH39025.1"/>
    </source>
</evidence>
<evidence type="ECO:0000256" key="5">
    <source>
        <dbReference type="ARBA" id="ARBA00023136"/>
    </source>
</evidence>
<dbReference type="AlphaFoldDB" id="A0A2H3JBR8"/>
<dbReference type="STRING" id="742152.A0A2H3JBR8"/>
<organism evidence="8 9">
    <name type="scientific">Wolfiporia cocos (strain MD-104)</name>
    <name type="common">Brown rot fungus</name>
    <dbReference type="NCBI Taxonomy" id="742152"/>
    <lineage>
        <taxon>Eukaryota</taxon>
        <taxon>Fungi</taxon>
        <taxon>Dikarya</taxon>
        <taxon>Basidiomycota</taxon>
        <taxon>Agaricomycotina</taxon>
        <taxon>Agaricomycetes</taxon>
        <taxon>Polyporales</taxon>
        <taxon>Phaeolaceae</taxon>
        <taxon>Wolfiporia</taxon>
    </lineage>
</organism>
<feature type="transmembrane region" description="Helical" evidence="6">
    <location>
        <begin position="273"/>
        <end position="295"/>
    </location>
</feature>
<sequence>MSLSEEKSDSVASTELPYQAHLVDRDHVLRKLDWHLLPFVSLLYLLAFLDRTNIGNAKIAGLTTDLNLTGLQFNLCSAMFFIPYCLLDIPSNVAIKYFKPSRWIPSIMFCWGIIMLSMAFVKNFSGLMAVRILLGAAESGLFPGVSFYLCLWYPRDAQARRLGIFTAASSMAGSAFGGILAYAIERMNGIGGLAGWSWIFLLEGLVTVVVAISAYYYMEDYPESASFLTNEEKEWLVQTIRADIVASSKALKRKFLWQALRDPHSYILASMDLFVVIPLFSLALFLPTIIVGLGYSSLHAQLLTIPPNICGSIVTILIGALSDRMRVRGPFVLAGACVTLTGYVLLYATTEPIVGYVGTLIAASGIYQASTCVLAWTSANAGGDIKRGTMIAIVSGIGNSGAIASSFIYRSADSPRYHPGHITNIACCCILATLSIIGMLEYMRLNRLKRAYCLKEGIDASRYEEFSEMGDKSPLYGYVSSLWKPGRSY</sequence>
<feature type="transmembrane region" description="Helical" evidence="6">
    <location>
        <begin position="127"/>
        <end position="150"/>
    </location>
</feature>
<feature type="transmembrane region" description="Helical" evidence="6">
    <location>
        <begin position="388"/>
        <end position="409"/>
    </location>
</feature>
<feature type="transmembrane region" description="Helical" evidence="6">
    <location>
        <begin position="301"/>
        <end position="322"/>
    </location>
</feature>
<reference evidence="8 9" key="1">
    <citation type="journal article" date="2012" name="Science">
        <title>The Paleozoic origin of enzymatic lignin decomposition reconstructed from 31 fungal genomes.</title>
        <authorList>
            <person name="Floudas D."/>
            <person name="Binder M."/>
            <person name="Riley R."/>
            <person name="Barry K."/>
            <person name="Blanchette R.A."/>
            <person name="Henrissat B."/>
            <person name="Martinez A.T."/>
            <person name="Otillar R."/>
            <person name="Spatafora J.W."/>
            <person name="Yadav J.S."/>
            <person name="Aerts A."/>
            <person name="Benoit I."/>
            <person name="Boyd A."/>
            <person name="Carlson A."/>
            <person name="Copeland A."/>
            <person name="Coutinho P.M."/>
            <person name="de Vries R.P."/>
            <person name="Ferreira P."/>
            <person name="Findley K."/>
            <person name="Foster B."/>
            <person name="Gaskell J."/>
            <person name="Glotzer D."/>
            <person name="Gorecki P."/>
            <person name="Heitman J."/>
            <person name="Hesse C."/>
            <person name="Hori C."/>
            <person name="Igarashi K."/>
            <person name="Jurgens J.A."/>
            <person name="Kallen N."/>
            <person name="Kersten P."/>
            <person name="Kohler A."/>
            <person name="Kuees U."/>
            <person name="Kumar T.K.A."/>
            <person name="Kuo A."/>
            <person name="LaButti K."/>
            <person name="Larrondo L.F."/>
            <person name="Lindquist E."/>
            <person name="Ling A."/>
            <person name="Lombard V."/>
            <person name="Lucas S."/>
            <person name="Lundell T."/>
            <person name="Martin R."/>
            <person name="McLaughlin D.J."/>
            <person name="Morgenstern I."/>
            <person name="Morin E."/>
            <person name="Murat C."/>
            <person name="Nagy L.G."/>
            <person name="Nolan M."/>
            <person name="Ohm R.A."/>
            <person name="Patyshakuliyeva A."/>
            <person name="Rokas A."/>
            <person name="Ruiz-Duenas F.J."/>
            <person name="Sabat G."/>
            <person name="Salamov A."/>
            <person name="Samejima M."/>
            <person name="Schmutz J."/>
            <person name="Slot J.C."/>
            <person name="St John F."/>
            <person name="Stenlid J."/>
            <person name="Sun H."/>
            <person name="Sun S."/>
            <person name="Syed K."/>
            <person name="Tsang A."/>
            <person name="Wiebenga A."/>
            <person name="Young D."/>
            <person name="Pisabarro A."/>
            <person name="Eastwood D.C."/>
            <person name="Martin F."/>
            <person name="Cullen D."/>
            <person name="Grigoriev I.V."/>
            <person name="Hibbett D.S."/>
        </authorList>
    </citation>
    <scope>NUCLEOTIDE SEQUENCE [LARGE SCALE GENOMIC DNA]</scope>
    <source>
        <strain evidence="8 9">MD-104</strain>
    </source>
</reference>
<keyword evidence="3 6" id="KW-0812">Transmembrane</keyword>
<feature type="transmembrane region" description="Helical" evidence="6">
    <location>
        <begin position="196"/>
        <end position="218"/>
    </location>
</feature>
<dbReference type="OMA" id="YPTIAVN"/>
<keyword evidence="2" id="KW-0813">Transport</keyword>
<dbReference type="PROSITE" id="PS50850">
    <property type="entry name" value="MFS"/>
    <property type="match status" value="1"/>
</dbReference>
<feature type="domain" description="Major facilitator superfamily (MFS) profile" evidence="7">
    <location>
        <begin position="36"/>
        <end position="450"/>
    </location>
</feature>